<evidence type="ECO:0008006" key="3">
    <source>
        <dbReference type="Google" id="ProtNLM"/>
    </source>
</evidence>
<reference evidence="1 2" key="1">
    <citation type="journal article" date="2013" name="Genome Announc.">
        <title>Draft Genome Sequence of Indibacter alkaliphilus Strain LW1T, Isolated from Lonar Lake, a Haloalkaline Lake in the Buldana District of Maharashtra, India.</title>
        <authorList>
            <person name="Singh A."/>
            <person name="Kumar Jangir P."/>
            <person name="Sharma R."/>
            <person name="Singh A."/>
            <person name="Kumar Pinnaka A."/>
            <person name="Shivaji S."/>
        </authorList>
    </citation>
    <scope>NUCLEOTIDE SEQUENCE [LARGE SCALE GENOMIC DNA]</scope>
    <source>
        <strain evidence="2">CCUG 57479 / KCTC 22604 / LW1</strain>
    </source>
</reference>
<sequence>MNKTLYWNTVSKELKECLEFLMHSVCFQRFRLVGGTALSLHLGHRVSVDIDMFTEEPYGSLNFDSIDDFLRSNYNYVSDPVSVNIGFGRSYLIGKDSTNLIKLDLYYTDPFLEELEIHDNVRMASISEIAAMKIDVIQRVGRKKDFWDIHELLEKYSLEQLVAFHFQKYKYTHERNLILENMLNFEKADNEPDPLCLRGKYWDLIKLDLVQSIEQL</sequence>
<dbReference type="RefSeq" id="WP_009034759.1">
    <property type="nucleotide sequence ID" value="NZ_ALWO02000014.1"/>
</dbReference>
<organism evidence="1 2">
    <name type="scientific">Indibacter alkaliphilus (strain CCUG 57479 / KCTC 22604 / LW1)</name>
    <dbReference type="NCBI Taxonomy" id="1189612"/>
    <lineage>
        <taxon>Bacteria</taxon>
        <taxon>Pseudomonadati</taxon>
        <taxon>Bacteroidota</taxon>
        <taxon>Cytophagia</taxon>
        <taxon>Cytophagales</taxon>
        <taxon>Cyclobacteriaceae</taxon>
    </lineage>
</organism>
<dbReference type="Pfam" id="PF08843">
    <property type="entry name" value="AbiEii"/>
    <property type="match status" value="1"/>
</dbReference>
<gene>
    <name evidence="1" type="ORF">A33Q_0624</name>
</gene>
<dbReference type="EMBL" id="ALWO02000014">
    <property type="protein sequence ID" value="EOZ99246.1"/>
    <property type="molecule type" value="Genomic_DNA"/>
</dbReference>
<comment type="caution">
    <text evidence="1">The sequence shown here is derived from an EMBL/GenBank/DDBJ whole genome shotgun (WGS) entry which is preliminary data.</text>
</comment>
<dbReference type="STRING" id="1189612.A33Q_0624"/>
<protein>
    <recommendedName>
        <fullName evidence="3">Nucleotidyl transferase AbiEii toxin, Type IV TA system</fullName>
    </recommendedName>
</protein>
<dbReference type="eggNOG" id="COG2253">
    <property type="taxonomic scope" value="Bacteria"/>
</dbReference>
<dbReference type="InterPro" id="IPR014942">
    <property type="entry name" value="AbiEii"/>
</dbReference>
<dbReference type="OrthoDB" id="9796281at2"/>
<dbReference type="Proteomes" id="UP000006073">
    <property type="component" value="Unassembled WGS sequence"/>
</dbReference>
<evidence type="ECO:0000313" key="2">
    <source>
        <dbReference type="Proteomes" id="UP000006073"/>
    </source>
</evidence>
<accession>S2E3X3</accession>
<keyword evidence="2" id="KW-1185">Reference proteome</keyword>
<dbReference type="AlphaFoldDB" id="S2E3X3"/>
<name>S2E3X3_INDAL</name>
<proteinExistence type="predicted"/>
<evidence type="ECO:0000313" key="1">
    <source>
        <dbReference type="EMBL" id="EOZ99246.1"/>
    </source>
</evidence>